<comment type="subcellular location">
    <subcellularLocation>
        <location evidence="1">Secreted</location>
    </subcellularLocation>
</comment>
<dbReference type="PANTHER" id="PTHR16551:SF5">
    <property type="entry name" value="AGOUTI-RELATED PEPTIDE 2"/>
    <property type="match status" value="1"/>
</dbReference>
<dbReference type="GeneTree" id="ENSGT00940000182484"/>
<dbReference type="SMART" id="SM00792">
    <property type="entry name" value="Agouti"/>
    <property type="match status" value="1"/>
</dbReference>
<protein>
    <submittedName>
        <fullName evidence="9">Agouti-signaling protein-like</fullName>
    </submittedName>
</protein>
<dbReference type="GO" id="GO:0005615">
    <property type="term" value="C:extracellular space"/>
    <property type="evidence" value="ECO:0007669"/>
    <property type="project" value="TreeGrafter"/>
</dbReference>
<keyword evidence="5 6" id="KW-1015">Disulfide bond</keyword>
<evidence type="ECO:0000256" key="7">
    <source>
        <dbReference type="SAM" id="MobiDB-lite"/>
    </source>
</evidence>
<dbReference type="PANTHER" id="PTHR16551">
    <property type="entry name" value="AGOUTI RELATED"/>
    <property type="match status" value="1"/>
</dbReference>
<organism evidence="9 10">
    <name type="scientific">Fundulus heteroclitus</name>
    <name type="common">Killifish</name>
    <name type="synonym">Mummichog</name>
    <dbReference type="NCBI Taxonomy" id="8078"/>
    <lineage>
        <taxon>Eukaryota</taxon>
        <taxon>Metazoa</taxon>
        <taxon>Chordata</taxon>
        <taxon>Craniata</taxon>
        <taxon>Vertebrata</taxon>
        <taxon>Euteleostomi</taxon>
        <taxon>Actinopterygii</taxon>
        <taxon>Neopterygii</taxon>
        <taxon>Teleostei</taxon>
        <taxon>Neoteleostei</taxon>
        <taxon>Acanthomorphata</taxon>
        <taxon>Ovalentaria</taxon>
        <taxon>Atherinomorphae</taxon>
        <taxon>Cyprinodontiformes</taxon>
        <taxon>Fundulidae</taxon>
        <taxon>Fundulus</taxon>
    </lineage>
</organism>
<feature type="region of interest" description="Disordered" evidence="7">
    <location>
        <begin position="19"/>
        <end position="82"/>
    </location>
</feature>
<evidence type="ECO:0000313" key="9">
    <source>
        <dbReference type="Ensembl" id="ENSFHEP00000031168.1"/>
    </source>
</evidence>
<feature type="compositionally biased region" description="Polar residues" evidence="7">
    <location>
        <begin position="66"/>
        <end position="75"/>
    </location>
</feature>
<dbReference type="InterPro" id="IPR036836">
    <property type="entry name" value="Agouti_dom_sf"/>
</dbReference>
<feature type="disulfide bond" evidence="6">
    <location>
        <begin position="177"/>
        <end position="198"/>
    </location>
</feature>
<dbReference type="GO" id="GO:0005184">
    <property type="term" value="F:neuropeptide hormone activity"/>
    <property type="evidence" value="ECO:0007669"/>
    <property type="project" value="TreeGrafter"/>
</dbReference>
<sequence length="202" mass="23230">MQLYKMFLSNTERSQLSSSHSFTSRRVWRPSRGGGARCSAPPLVARALPPQKLKEEKHKKKKKPCQSRNGEPSLQTEKEGRAEVPITMRSSAGRHLCLLLLFFPLSWAEDTKKDVRKSENVTVWGQAKTRRLFARHKISPAEHARIIRHKSHIMPPARRCGRLMENCSSHMPCCDPCASCRCRLFNTICHCWRINPLCLKRT</sequence>
<keyword evidence="2" id="KW-0964">Secreted</keyword>
<evidence type="ECO:0000259" key="8">
    <source>
        <dbReference type="PROSITE" id="PS51150"/>
    </source>
</evidence>
<dbReference type="Gene3D" id="4.10.760.10">
    <property type="entry name" value="Agouti domain"/>
    <property type="match status" value="1"/>
</dbReference>
<dbReference type="InterPro" id="IPR027300">
    <property type="entry name" value="Agouti_dom"/>
</dbReference>
<dbReference type="GO" id="GO:0009755">
    <property type="term" value="P:hormone-mediated signaling pathway"/>
    <property type="evidence" value="ECO:0007669"/>
    <property type="project" value="InterPro"/>
</dbReference>
<accession>A0A3Q2QTA3</accession>
<keyword evidence="10" id="KW-1185">Reference proteome</keyword>
<dbReference type="GO" id="GO:0007218">
    <property type="term" value="P:neuropeptide signaling pathway"/>
    <property type="evidence" value="ECO:0007669"/>
    <property type="project" value="TreeGrafter"/>
</dbReference>
<comment type="caution">
    <text evidence="6">Lacks conserved residue(s) required for the propagation of feature annotation.</text>
</comment>
<feature type="disulfide bond" evidence="6">
    <location>
        <begin position="182"/>
        <end position="189"/>
    </location>
</feature>
<dbReference type="AlphaFoldDB" id="A0A3Q2QTA3"/>
<dbReference type="SUPFAM" id="SSF57055">
    <property type="entry name" value="Agouti-related protein"/>
    <property type="match status" value="1"/>
</dbReference>
<feature type="domain" description="Agouti" evidence="8">
    <location>
        <begin position="160"/>
        <end position="198"/>
    </location>
</feature>
<evidence type="ECO:0000256" key="2">
    <source>
        <dbReference type="ARBA" id="ARBA00022525"/>
    </source>
</evidence>
<dbReference type="GO" id="GO:2000253">
    <property type="term" value="P:positive regulation of feeding behavior"/>
    <property type="evidence" value="ECO:0007669"/>
    <property type="project" value="TreeGrafter"/>
</dbReference>
<keyword evidence="4" id="KW-0960">Knottin</keyword>
<evidence type="ECO:0000256" key="3">
    <source>
        <dbReference type="ARBA" id="ARBA00022729"/>
    </source>
</evidence>
<dbReference type="Proteomes" id="UP000265000">
    <property type="component" value="Unplaced"/>
</dbReference>
<proteinExistence type="predicted"/>
<dbReference type="Ensembl" id="ENSFHET00000023346.1">
    <property type="protein sequence ID" value="ENSFHEP00000031168.1"/>
    <property type="gene ID" value="ENSFHEG00000016879.1"/>
</dbReference>
<feature type="disulfide bond" evidence="6">
    <location>
        <begin position="173"/>
        <end position="191"/>
    </location>
</feature>
<dbReference type="InterPro" id="IPR007733">
    <property type="entry name" value="Agouti"/>
</dbReference>
<evidence type="ECO:0000313" key="10">
    <source>
        <dbReference type="Proteomes" id="UP000265000"/>
    </source>
</evidence>
<dbReference type="GO" id="GO:0008343">
    <property type="term" value="P:adult feeding behavior"/>
    <property type="evidence" value="ECO:0007669"/>
    <property type="project" value="TreeGrafter"/>
</dbReference>
<dbReference type="Pfam" id="PF05039">
    <property type="entry name" value="Agouti"/>
    <property type="match status" value="1"/>
</dbReference>
<keyword evidence="3" id="KW-0732">Signal</keyword>
<dbReference type="GO" id="GO:0070996">
    <property type="term" value="F:type 1 melanocortin receptor binding"/>
    <property type="evidence" value="ECO:0007669"/>
    <property type="project" value="TreeGrafter"/>
</dbReference>
<dbReference type="PROSITE" id="PS51150">
    <property type="entry name" value="AGOUTI_2"/>
    <property type="match status" value="1"/>
</dbReference>
<evidence type="ECO:0000256" key="6">
    <source>
        <dbReference type="PROSITE-ProRule" id="PRU00494"/>
    </source>
</evidence>
<evidence type="ECO:0000256" key="5">
    <source>
        <dbReference type="ARBA" id="ARBA00023157"/>
    </source>
</evidence>
<evidence type="ECO:0000256" key="4">
    <source>
        <dbReference type="ARBA" id="ARBA00022854"/>
    </source>
</evidence>
<evidence type="ECO:0000256" key="1">
    <source>
        <dbReference type="ARBA" id="ARBA00004613"/>
    </source>
</evidence>
<reference evidence="9" key="1">
    <citation type="submission" date="2025-08" db="UniProtKB">
        <authorList>
            <consortium name="Ensembl"/>
        </authorList>
    </citation>
    <scope>IDENTIFICATION</scope>
</reference>
<reference evidence="9" key="2">
    <citation type="submission" date="2025-09" db="UniProtKB">
        <authorList>
            <consortium name="Ensembl"/>
        </authorList>
    </citation>
    <scope>IDENTIFICATION</scope>
</reference>
<name>A0A3Q2QTA3_FUNHE</name>